<comment type="caution">
    <text evidence="2">The sequence shown here is derived from an EMBL/GenBank/DDBJ whole genome shotgun (WGS) entry which is preliminary data.</text>
</comment>
<accession>A0A418WYI7</accession>
<keyword evidence="1" id="KW-0732">Signal</keyword>
<evidence type="ECO:0000313" key="2">
    <source>
        <dbReference type="EMBL" id="RJG05286.1"/>
    </source>
</evidence>
<name>A0A418WYI7_9BURK</name>
<protein>
    <submittedName>
        <fullName evidence="2">Uncharacterized protein</fullName>
    </submittedName>
</protein>
<gene>
    <name evidence="2" type="ORF">D3870_03975</name>
</gene>
<reference evidence="2 3" key="1">
    <citation type="submission" date="2018-09" db="EMBL/GenBank/DDBJ databases">
        <authorList>
            <person name="Zhu H."/>
        </authorList>
    </citation>
    <scope>NUCLEOTIDE SEQUENCE [LARGE SCALE GENOMIC DNA]</scope>
    <source>
        <strain evidence="2 3">K2R10-39</strain>
    </source>
</reference>
<organism evidence="2 3">
    <name type="scientific">Noviherbaspirillum cavernae</name>
    <dbReference type="NCBI Taxonomy" id="2320862"/>
    <lineage>
        <taxon>Bacteria</taxon>
        <taxon>Pseudomonadati</taxon>
        <taxon>Pseudomonadota</taxon>
        <taxon>Betaproteobacteria</taxon>
        <taxon>Burkholderiales</taxon>
        <taxon>Oxalobacteraceae</taxon>
        <taxon>Noviherbaspirillum</taxon>
    </lineage>
</organism>
<proteinExistence type="predicted"/>
<dbReference type="AlphaFoldDB" id="A0A418WYI7"/>
<dbReference type="EMBL" id="QYUN01000002">
    <property type="protein sequence ID" value="RJG05286.1"/>
    <property type="molecule type" value="Genomic_DNA"/>
</dbReference>
<evidence type="ECO:0000256" key="1">
    <source>
        <dbReference type="SAM" id="SignalP"/>
    </source>
</evidence>
<keyword evidence="3" id="KW-1185">Reference proteome</keyword>
<sequence>MKCIMQKILSRFLFACASGLAFLSMPASAVVFGSDAVTVTRYYIYAEINGDVIFWYSPATAIPGCDGGWISGTQAGTKSMVATLIAAKASSAPMTIFLNTESLWSGSGSRFCKVDAMGLS</sequence>
<dbReference type="Proteomes" id="UP000285190">
    <property type="component" value="Unassembled WGS sequence"/>
</dbReference>
<feature type="chain" id="PRO_5019172066" evidence="1">
    <location>
        <begin position="30"/>
        <end position="120"/>
    </location>
</feature>
<evidence type="ECO:0000313" key="3">
    <source>
        <dbReference type="Proteomes" id="UP000285190"/>
    </source>
</evidence>
<feature type="signal peptide" evidence="1">
    <location>
        <begin position="1"/>
        <end position="29"/>
    </location>
</feature>